<dbReference type="InterPro" id="IPR000551">
    <property type="entry name" value="MerR-type_HTH_dom"/>
</dbReference>
<dbReference type="RefSeq" id="WP_208831975.1">
    <property type="nucleotide sequence ID" value="NZ_CP072110.1"/>
</dbReference>
<dbReference type="Proteomes" id="UP000682739">
    <property type="component" value="Chromosome"/>
</dbReference>
<keyword evidence="1 4" id="KW-0238">DNA-binding</keyword>
<dbReference type="EMBL" id="CP072110">
    <property type="protein sequence ID" value="QTH63920.1"/>
    <property type="molecule type" value="Genomic_DNA"/>
</dbReference>
<keyword evidence="2" id="KW-0175">Coiled coil</keyword>
<dbReference type="SUPFAM" id="SSF46955">
    <property type="entry name" value="Putative DNA-binding domain"/>
    <property type="match status" value="1"/>
</dbReference>
<feature type="domain" description="HTH merR-type" evidence="3">
    <location>
        <begin position="18"/>
        <end position="85"/>
    </location>
</feature>
<proteinExistence type="predicted"/>
<dbReference type="PANTHER" id="PTHR30204:SF58">
    <property type="entry name" value="HTH-TYPE TRANSCRIPTIONAL REGULATOR YFMP"/>
    <property type="match status" value="1"/>
</dbReference>
<name>A0A975DB43_9GAMM</name>
<reference evidence="4" key="1">
    <citation type="submission" date="2021-03" db="EMBL/GenBank/DDBJ databases">
        <title>Description of Psychrosphaera ytuae sp. nov. isolated from deep sea sediment of South China Sea.</title>
        <authorList>
            <person name="Zhang J."/>
            <person name="Xu X.-D."/>
        </authorList>
    </citation>
    <scope>NUCLEOTIDE SEQUENCE</scope>
    <source>
        <strain evidence="4">MTZ26</strain>
    </source>
</reference>
<evidence type="ECO:0000256" key="1">
    <source>
        <dbReference type="ARBA" id="ARBA00023125"/>
    </source>
</evidence>
<gene>
    <name evidence="4" type="ORF">J1N51_14700</name>
</gene>
<dbReference type="KEGG" id="psym:J1N51_14700"/>
<dbReference type="InterPro" id="IPR009061">
    <property type="entry name" value="DNA-bd_dom_put_sf"/>
</dbReference>
<evidence type="ECO:0000313" key="5">
    <source>
        <dbReference type="Proteomes" id="UP000682739"/>
    </source>
</evidence>
<accession>A0A975DB43</accession>
<dbReference type="PANTHER" id="PTHR30204">
    <property type="entry name" value="REDOX-CYCLING DRUG-SENSING TRANSCRIPTIONAL ACTIVATOR SOXR"/>
    <property type="match status" value="1"/>
</dbReference>
<dbReference type="SMART" id="SM00422">
    <property type="entry name" value="HTH_MERR"/>
    <property type="match status" value="1"/>
</dbReference>
<dbReference type="Pfam" id="PF13411">
    <property type="entry name" value="MerR_1"/>
    <property type="match status" value="1"/>
</dbReference>
<evidence type="ECO:0000259" key="3">
    <source>
        <dbReference type="PROSITE" id="PS50937"/>
    </source>
</evidence>
<evidence type="ECO:0000256" key="2">
    <source>
        <dbReference type="SAM" id="Coils"/>
    </source>
</evidence>
<evidence type="ECO:0000313" key="4">
    <source>
        <dbReference type="EMBL" id="QTH63920.1"/>
    </source>
</evidence>
<dbReference type="Gene3D" id="1.10.1660.10">
    <property type="match status" value="1"/>
</dbReference>
<keyword evidence="5" id="KW-1185">Reference proteome</keyword>
<dbReference type="PROSITE" id="PS50937">
    <property type="entry name" value="HTH_MERR_2"/>
    <property type="match status" value="1"/>
</dbReference>
<dbReference type="GO" id="GO:0003677">
    <property type="term" value="F:DNA binding"/>
    <property type="evidence" value="ECO:0007669"/>
    <property type="project" value="UniProtKB-KW"/>
</dbReference>
<dbReference type="CDD" id="cd04776">
    <property type="entry name" value="HTH_GnyR"/>
    <property type="match status" value="1"/>
</dbReference>
<protein>
    <submittedName>
        <fullName evidence="4">MerR family DNA-binding transcriptional regulator</fullName>
    </submittedName>
</protein>
<organism evidence="4 5">
    <name type="scientific">Psychrosphaera ytuae</name>
    <dbReference type="NCBI Taxonomy" id="2820710"/>
    <lineage>
        <taxon>Bacteria</taxon>
        <taxon>Pseudomonadati</taxon>
        <taxon>Pseudomonadota</taxon>
        <taxon>Gammaproteobacteria</taxon>
        <taxon>Alteromonadales</taxon>
        <taxon>Pseudoalteromonadaceae</taxon>
        <taxon>Psychrosphaera</taxon>
    </lineage>
</organism>
<dbReference type="InterPro" id="IPR047057">
    <property type="entry name" value="MerR_fam"/>
</dbReference>
<feature type="coiled-coil region" evidence="2">
    <location>
        <begin position="93"/>
        <end position="130"/>
    </location>
</feature>
<dbReference type="AlphaFoldDB" id="A0A975DB43"/>
<sequence>MTVTRQPSIKPQAEPTQTFTIGELAKEFDITTRSIRFYEGEGLLSPERSGQNRIYSPKDRTRLKLILRGKRLGFSLQETKTIFELYDNEDTEEKQLKIMLELIKEKKQKLEQQQKDIADVLTDLAELELGCRESLDNL</sequence>
<dbReference type="GO" id="GO:0003700">
    <property type="term" value="F:DNA-binding transcription factor activity"/>
    <property type="evidence" value="ECO:0007669"/>
    <property type="project" value="InterPro"/>
</dbReference>